<name>A0A268H935_9BACI</name>
<proteinExistence type="predicted"/>
<comment type="caution">
    <text evidence="1">The sequence shown here is derived from an EMBL/GenBank/DDBJ whole genome shotgun (WGS) entry which is preliminary data.</text>
</comment>
<protein>
    <submittedName>
        <fullName evidence="1">Uncharacterized protein</fullName>
    </submittedName>
</protein>
<reference evidence="1 2" key="1">
    <citation type="submission" date="2017-07" db="EMBL/GenBank/DDBJ databases">
        <title>Isolation and whole genome analysis of endospore-forming bacteria from heroin.</title>
        <authorList>
            <person name="Kalinowski J."/>
            <person name="Ahrens B."/>
            <person name="Al-Dilaimi A."/>
            <person name="Winkler A."/>
            <person name="Wibberg D."/>
            <person name="Schleenbecker U."/>
            <person name="Ruckert C."/>
            <person name="Wolfel R."/>
            <person name="Grass G."/>
        </authorList>
    </citation>
    <scope>NUCLEOTIDE SEQUENCE [LARGE SCALE GENOMIC DNA]</scope>
    <source>
        <strain evidence="1 2">7509</strain>
    </source>
</reference>
<dbReference type="AlphaFoldDB" id="A0A268H935"/>
<gene>
    <name evidence="1" type="ORF">CHI12_16610</name>
</gene>
<dbReference type="EMBL" id="NPBH01000078">
    <property type="protein sequence ID" value="PAE06396.1"/>
    <property type="molecule type" value="Genomic_DNA"/>
</dbReference>
<dbReference type="RefSeq" id="WP_095272759.1">
    <property type="nucleotide sequence ID" value="NZ_NPBH01000078.1"/>
</dbReference>
<accession>A0A268H935</accession>
<organism evidence="1 2">
    <name type="scientific">Terribacillus saccharophilus</name>
    <dbReference type="NCBI Taxonomy" id="361277"/>
    <lineage>
        <taxon>Bacteria</taxon>
        <taxon>Bacillati</taxon>
        <taxon>Bacillota</taxon>
        <taxon>Bacilli</taxon>
        <taxon>Bacillales</taxon>
        <taxon>Bacillaceae</taxon>
        <taxon>Terribacillus</taxon>
    </lineage>
</organism>
<evidence type="ECO:0000313" key="2">
    <source>
        <dbReference type="Proteomes" id="UP000216475"/>
    </source>
</evidence>
<sequence>MNLKGYKFNTKEDFVYYIQHLIYGISKTMDIFEKHLNELETYIKDRDLAERPKRVISPDIHDRYNSMLGNSSNQLLNYFGDQAELGCSYQNYRKNIKKKSKELNLSYIEFTQEQEEELNNVTTSRNWSNHIPVSLIHSTKRKAFGEEIDVTKPISISVFEKYEGAWLIDLHLQEKNSLDAFKALFELLKKDYKELTGFPCLIQRNTYSLRPIEDLVIPEISFGIQSKKIKTVDDIKAYYEV</sequence>
<evidence type="ECO:0000313" key="1">
    <source>
        <dbReference type="EMBL" id="PAE06396.1"/>
    </source>
</evidence>
<dbReference type="Proteomes" id="UP000216475">
    <property type="component" value="Unassembled WGS sequence"/>
</dbReference>